<name>A0A183TQJ9_SCHSO</name>
<keyword evidence="1" id="KW-0175">Coiled coil</keyword>
<evidence type="ECO:0000313" key="3">
    <source>
        <dbReference type="EMBL" id="VDM05133.1"/>
    </source>
</evidence>
<evidence type="ECO:0000256" key="2">
    <source>
        <dbReference type="SAM" id="MobiDB-lite"/>
    </source>
</evidence>
<dbReference type="InterPro" id="IPR038298">
    <property type="entry name" value="Daxx_N_sf"/>
</dbReference>
<dbReference type="OrthoDB" id="7492809at2759"/>
<dbReference type="Gene3D" id="1.20.58.2170">
    <property type="match status" value="1"/>
</dbReference>
<reference evidence="5" key="1">
    <citation type="submission" date="2016-06" db="UniProtKB">
        <authorList>
            <consortium name="WormBaseParasite"/>
        </authorList>
    </citation>
    <scope>IDENTIFICATION</scope>
</reference>
<dbReference type="EMBL" id="UYSU01045178">
    <property type="protein sequence ID" value="VDM05133.1"/>
    <property type="molecule type" value="Genomic_DNA"/>
</dbReference>
<protein>
    <submittedName>
        <fullName evidence="5">Coiled-coil domain-containing protein</fullName>
    </submittedName>
</protein>
<proteinExistence type="predicted"/>
<evidence type="ECO:0000313" key="5">
    <source>
        <dbReference type="WBParaSite" id="SSLN_0001946101-mRNA-1"/>
    </source>
</evidence>
<dbReference type="GO" id="GO:0042393">
    <property type="term" value="F:histone binding"/>
    <property type="evidence" value="ECO:0007669"/>
    <property type="project" value="InterPro"/>
</dbReference>
<dbReference type="Gene3D" id="1.10.8.810">
    <property type="entry name" value="Daxx helical bundle domain"/>
    <property type="match status" value="1"/>
</dbReference>
<feature type="compositionally biased region" description="Polar residues" evidence="2">
    <location>
        <begin position="153"/>
        <end position="165"/>
    </location>
</feature>
<dbReference type="WBParaSite" id="SSLN_0001946101-mRNA-1">
    <property type="protein sequence ID" value="SSLN_0001946101-mRNA-1"/>
    <property type="gene ID" value="SSLN_0001946101"/>
</dbReference>
<gene>
    <name evidence="3" type="ORF">SSLN_LOCUS18747</name>
</gene>
<feature type="compositionally biased region" description="Low complexity" evidence="2">
    <location>
        <begin position="140"/>
        <end position="152"/>
    </location>
</feature>
<keyword evidence="4" id="KW-1185">Reference proteome</keyword>
<evidence type="ECO:0000313" key="4">
    <source>
        <dbReference type="Proteomes" id="UP000275846"/>
    </source>
</evidence>
<sequence>MADDKWIKVPIPLCNRIPQFTSELRPHLQTTDERILFMLLRKYESTSEEFRRSQAADVFQDCLAQIRAHPSRTYVSLVELKKKLKAHHQCGGDDESPILLLVPFSIEISTSPLLGTERTPMRTNVNPSSSLPCVEEVESSLRQSESLQQSSVTASTDGSATNVSSLPKVESSEPRDDAPGDPKLYRIMVQSLEHKLEFISSEIRKLEEAELDLSDLDNADSPYLRLDRLKRQHLRIWNQLCRVRKISPRCGRVVRRRFTYNGRFQMSALPFYLCLKRRRQVHDFLRCLKSK</sequence>
<dbReference type="AlphaFoldDB" id="A0A183TQJ9"/>
<feature type="compositionally biased region" description="Polar residues" evidence="2">
    <location>
        <begin position="121"/>
        <end position="131"/>
    </location>
</feature>
<accession>A0A183TQJ9</accession>
<dbReference type="InterPro" id="IPR046426">
    <property type="entry name" value="DAXX_histone-bd_sf"/>
</dbReference>
<feature type="compositionally biased region" description="Basic and acidic residues" evidence="2">
    <location>
        <begin position="170"/>
        <end position="182"/>
    </location>
</feature>
<organism evidence="5">
    <name type="scientific">Schistocephalus solidus</name>
    <name type="common">Tapeworm</name>
    <dbReference type="NCBI Taxonomy" id="70667"/>
    <lineage>
        <taxon>Eukaryota</taxon>
        <taxon>Metazoa</taxon>
        <taxon>Spiralia</taxon>
        <taxon>Lophotrochozoa</taxon>
        <taxon>Platyhelminthes</taxon>
        <taxon>Cestoda</taxon>
        <taxon>Eucestoda</taxon>
        <taxon>Diphyllobothriidea</taxon>
        <taxon>Diphyllobothriidae</taxon>
        <taxon>Schistocephalus</taxon>
    </lineage>
</organism>
<evidence type="ECO:0000256" key="1">
    <source>
        <dbReference type="SAM" id="Coils"/>
    </source>
</evidence>
<feature type="coiled-coil region" evidence="1">
    <location>
        <begin position="189"/>
        <end position="219"/>
    </location>
</feature>
<dbReference type="Proteomes" id="UP000275846">
    <property type="component" value="Unassembled WGS sequence"/>
</dbReference>
<reference evidence="3 4" key="2">
    <citation type="submission" date="2018-11" db="EMBL/GenBank/DDBJ databases">
        <authorList>
            <consortium name="Pathogen Informatics"/>
        </authorList>
    </citation>
    <scope>NUCLEOTIDE SEQUENCE [LARGE SCALE GENOMIC DNA]</scope>
    <source>
        <strain evidence="3 4">NST_G2</strain>
    </source>
</reference>
<feature type="region of interest" description="Disordered" evidence="2">
    <location>
        <begin position="115"/>
        <end position="182"/>
    </location>
</feature>
<dbReference type="STRING" id="70667.A0A183TQJ9"/>